<dbReference type="GO" id="GO:0006260">
    <property type="term" value="P:DNA replication"/>
    <property type="evidence" value="ECO:0007669"/>
    <property type="project" value="UniProtKB-UniRule"/>
</dbReference>
<comment type="subcellular location">
    <subcellularLocation>
        <location evidence="3">Cytoplasm</location>
    </subcellularLocation>
    <text evidence="3">Associated with two foci at the outer edges of the nucleoid region in young cells, and at four foci within both cell halves in older cells.</text>
</comment>
<proteinExistence type="inferred from homology"/>
<comment type="similarity">
    <text evidence="3">Belongs to the ScpA family.</text>
</comment>
<comment type="subunit">
    <text evidence="3">Component of a cohesin-like complex composed of ScpA, ScpB and the Smc homodimer, in which ScpA and ScpB bind to the head domain of Smc. The presence of the three proteins is required for the association of the complex with DNA.</text>
</comment>
<dbReference type="Pfam" id="PF02616">
    <property type="entry name" value="SMC_ScpA"/>
    <property type="match status" value="1"/>
</dbReference>
<dbReference type="GO" id="GO:0007059">
    <property type="term" value="P:chromosome segregation"/>
    <property type="evidence" value="ECO:0007669"/>
    <property type="project" value="UniProtKB-UniRule"/>
</dbReference>
<dbReference type="GO" id="GO:0051301">
    <property type="term" value="P:cell division"/>
    <property type="evidence" value="ECO:0007669"/>
    <property type="project" value="UniProtKB-KW"/>
</dbReference>
<keyword evidence="3" id="KW-0963">Cytoplasm</keyword>
<reference evidence="5" key="1">
    <citation type="submission" date="2010-11" db="EMBL/GenBank/DDBJ databases">
        <title>The complete genome of Mahella australiensis DSM 15567.</title>
        <authorList>
            <consortium name="US DOE Joint Genome Institute (JGI-PGF)"/>
            <person name="Lucas S."/>
            <person name="Copeland A."/>
            <person name="Lapidus A."/>
            <person name="Bruce D."/>
            <person name="Goodwin L."/>
            <person name="Pitluck S."/>
            <person name="Kyrpides N."/>
            <person name="Mavromatis K."/>
            <person name="Pagani I."/>
            <person name="Ivanova N."/>
            <person name="Teshima H."/>
            <person name="Brettin T."/>
            <person name="Detter J.C."/>
            <person name="Han C."/>
            <person name="Tapia R."/>
            <person name="Land M."/>
            <person name="Hauser L."/>
            <person name="Markowitz V."/>
            <person name="Cheng J.-F."/>
            <person name="Hugenholtz P."/>
            <person name="Woyke T."/>
            <person name="Wu D."/>
            <person name="Spring S."/>
            <person name="Pukall R."/>
            <person name="Steenblock K."/>
            <person name="Schneider S."/>
            <person name="Klenk H.-P."/>
            <person name="Eisen J.A."/>
        </authorList>
    </citation>
    <scope>NUCLEOTIDE SEQUENCE [LARGE SCALE GENOMIC DNA]</scope>
    <source>
        <strain evidence="5">DSM 15567 / CIP 107919 / 50-1 BON</strain>
    </source>
</reference>
<evidence type="ECO:0000313" key="5">
    <source>
        <dbReference type="Proteomes" id="UP000008457"/>
    </source>
</evidence>
<dbReference type="PANTHER" id="PTHR33969:SF2">
    <property type="entry name" value="SEGREGATION AND CONDENSATION PROTEIN A"/>
    <property type="match status" value="1"/>
</dbReference>
<dbReference type="Gene3D" id="6.10.250.2410">
    <property type="match status" value="1"/>
</dbReference>
<keyword evidence="5" id="KW-1185">Reference proteome</keyword>
<evidence type="ECO:0000256" key="1">
    <source>
        <dbReference type="ARBA" id="ARBA00022829"/>
    </source>
</evidence>
<dbReference type="GO" id="GO:0005737">
    <property type="term" value="C:cytoplasm"/>
    <property type="evidence" value="ECO:0007669"/>
    <property type="project" value="UniProtKB-SubCell"/>
</dbReference>
<keyword evidence="1 3" id="KW-0159">Chromosome partition</keyword>
<evidence type="ECO:0000313" key="4">
    <source>
        <dbReference type="EMBL" id="AEE96638.1"/>
    </source>
</evidence>
<dbReference type="PANTHER" id="PTHR33969">
    <property type="entry name" value="SEGREGATION AND CONDENSATION PROTEIN A"/>
    <property type="match status" value="1"/>
</dbReference>
<evidence type="ECO:0000256" key="2">
    <source>
        <dbReference type="ARBA" id="ARBA00044777"/>
    </source>
</evidence>
<dbReference type="AlphaFoldDB" id="F3ZXW8"/>
<keyword evidence="3" id="KW-0132">Cell division</keyword>
<dbReference type="InterPro" id="IPR003768">
    <property type="entry name" value="ScpA"/>
</dbReference>
<dbReference type="EMBL" id="CP002360">
    <property type="protein sequence ID" value="AEE96638.1"/>
    <property type="molecule type" value="Genomic_DNA"/>
</dbReference>
<name>F3ZXW8_MAHA5</name>
<sequence length="243" mass="28120">MSYNVKLDAFEGPLDLLLYLIKQSKLEITDISMADITYQYMEYISQAQDNNMDLTSEFLVTAATLIEIKSRLLLPNPPKAGENEQVDDADPEQRLKARLQIYSAYKEAAAHLRTMEQCQEMVFTGPVRYVSKPEPIRIIEINASAEDLFNCYHRLLNRIKPVAPYNVKAEAISLNRQINIFKRLLSLFERIRFGRIVARYRFDKAHVVVSFLSVLELMKSGEADAYQSKPFAELIINRIKRRH</sequence>
<comment type="function">
    <text evidence="3">Participates in chromosomal partition during cell division. May act via the formation of a condensin-like complex containing Smc and ScpB that pull DNA away from mid-cell into both cell halves.</text>
</comment>
<evidence type="ECO:0000256" key="3">
    <source>
        <dbReference type="HAMAP-Rule" id="MF_01805"/>
    </source>
</evidence>
<dbReference type="HAMAP" id="MF_01805">
    <property type="entry name" value="ScpA"/>
    <property type="match status" value="1"/>
</dbReference>
<reference evidence="4 5" key="2">
    <citation type="journal article" date="2011" name="Stand. Genomic Sci.">
        <title>Complete genome sequence of Mahella australiensis type strain (50-1 BON).</title>
        <authorList>
            <person name="Sikorski J."/>
            <person name="Teshima H."/>
            <person name="Nolan M."/>
            <person name="Lucas S."/>
            <person name="Hammon N."/>
            <person name="Deshpande S."/>
            <person name="Cheng J.F."/>
            <person name="Pitluck S."/>
            <person name="Liolios K."/>
            <person name="Pagani I."/>
            <person name="Ivanova N."/>
            <person name="Huntemann M."/>
            <person name="Mavromatis K."/>
            <person name="Ovchinikova G."/>
            <person name="Pati A."/>
            <person name="Tapia R."/>
            <person name="Han C."/>
            <person name="Goodwin L."/>
            <person name="Chen A."/>
            <person name="Palaniappan K."/>
            <person name="Land M."/>
            <person name="Hauser L."/>
            <person name="Ngatchou-Djao O.D."/>
            <person name="Rohde M."/>
            <person name="Pukall R."/>
            <person name="Spring S."/>
            <person name="Abt B."/>
            <person name="Goker M."/>
            <person name="Detter J.C."/>
            <person name="Woyke T."/>
            <person name="Bristow J."/>
            <person name="Markowitz V."/>
            <person name="Hugenholtz P."/>
            <person name="Eisen J.A."/>
            <person name="Kyrpides N.C."/>
            <person name="Klenk H.P."/>
            <person name="Lapidus A."/>
        </authorList>
    </citation>
    <scope>NUCLEOTIDE SEQUENCE [LARGE SCALE GENOMIC DNA]</scope>
    <source>
        <strain evidence="5">DSM 15567 / CIP 107919 / 50-1 BON</strain>
    </source>
</reference>
<dbReference type="RefSeq" id="WP_013781067.1">
    <property type="nucleotide sequence ID" value="NC_015520.1"/>
</dbReference>
<dbReference type="OrthoDB" id="9811016at2"/>
<dbReference type="eggNOG" id="COG1354">
    <property type="taxonomic scope" value="Bacteria"/>
</dbReference>
<keyword evidence="3" id="KW-0131">Cell cycle</keyword>
<dbReference type="STRING" id="697281.Mahau_1446"/>
<protein>
    <recommendedName>
        <fullName evidence="2 3">Segregation and condensation protein A</fullName>
    </recommendedName>
</protein>
<accession>F3ZXW8</accession>
<gene>
    <name evidence="3" type="primary">scpA</name>
    <name evidence="4" type="ordered locus">Mahau_1446</name>
</gene>
<organism evidence="4 5">
    <name type="scientific">Mahella australiensis (strain DSM 15567 / CIP 107919 / 50-1 BON)</name>
    <dbReference type="NCBI Taxonomy" id="697281"/>
    <lineage>
        <taxon>Bacteria</taxon>
        <taxon>Bacillati</taxon>
        <taxon>Bacillota</taxon>
        <taxon>Clostridia</taxon>
        <taxon>Thermoanaerobacterales</taxon>
        <taxon>Thermoanaerobacterales Family IV. Incertae Sedis</taxon>
        <taxon>Mahella</taxon>
    </lineage>
</organism>
<dbReference type="Proteomes" id="UP000008457">
    <property type="component" value="Chromosome"/>
</dbReference>
<dbReference type="HOGENOM" id="CLU_038686_3_1_9"/>
<dbReference type="KEGG" id="mas:Mahau_1446"/>